<organism evidence="6 8">
    <name type="scientific">Enterococcus pseudoavium</name>
    <dbReference type="NCBI Taxonomy" id="44007"/>
    <lineage>
        <taxon>Bacteria</taxon>
        <taxon>Bacillati</taxon>
        <taxon>Bacillota</taxon>
        <taxon>Bacilli</taxon>
        <taxon>Lactobacillales</taxon>
        <taxon>Enterococcaceae</taxon>
        <taxon>Enterococcus</taxon>
    </lineage>
</organism>
<dbReference type="PANTHER" id="PTHR10359:SF19">
    <property type="entry name" value="DNA REPAIR GLYCOSYLASE MJ1434-RELATED"/>
    <property type="match status" value="1"/>
</dbReference>
<dbReference type="SMART" id="SM00478">
    <property type="entry name" value="ENDO3c"/>
    <property type="match status" value="1"/>
</dbReference>
<evidence type="ECO:0000313" key="9">
    <source>
        <dbReference type="Proteomes" id="UP001269061"/>
    </source>
</evidence>
<feature type="domain" description="HhH-GPD" evidence="5">
    <location>
        <begin position="36"/>
        <end position="192"/>
    </location>
</feature>
<comment type="caution">
    <text evidence="6">The sequence shown here is derived from an EMBL/GenBank/DDBJ whole genome shotgun (WGS) entry which is preliminary data.</text>
</comment>
<keyword evidence="3" id="KW-0408">Iron</keyword>
<proteinExistence type="predicted"/>
<keyword evidence="2" id="KW-0479">Metal-binding</keyword>
<name>A0AAE4L3Y8_9ENTE</name>
<evidence type="ECO:0000313" key="8">
    <source>
        <dbReference type="Proteomes" id="UP001180842"/>
    </source>
</evidence>
<dbReference type="GO" id="GO:0046872">
    <property type="term" value="F:metal ion binding"/>
    <property type="evidence" value="ECO:0007669"/>
    <property type="project" value="UniProtKB-KW"/>
</dbReference>
<dbReference type="Gene3D" id="1.10.1670.10">
    <property type="entry name" value="Helix-hairpin-Helix base-excision DNA repair enzymes (C-terminal)"/>
    <property type="match status" value="1"/>
</dbReference>
<dbReference type="EMBL" id="JARQAZ010000011">
    <property type="protein sequence ID" value="MDT2771644.1"/>
    <property type="molecule type" value="Genomic_DNA"/>
</dbReference>
<reference evidence="6 9" key="1">
    <citation type="submission" date="2023-03" db="EMBL/GenBank/DDBJ databases">
        <authorList>
            <person name="Shen W."/>
            <person name="Cai J."/>
        </authorList>
    </citation>
    <scope>NUCLEOTIDE SEQUENCE</scope>
    <source>
        <strain evidence="6">P69-2</strain>
        <strain evidence="7 9">Y59</strain>
    </source>
</reference>
<protein>
    <submittedName>
        <fullName evidence="6">Deoxyribonuclease I</fullName>
    </submittedName>
</protein>
<dbReference type="AlphaFoldDB" id="A0AAE4L3Y8"/>
<keyword evidence="9" id="KW-1185">Reference proteome</keyword>
<dbReference type="GO" id="GO:0006284">
    <property type="term" value="P:base-excision repair"/>
    <property type="evidence" value="ECO:0007669"/>
    <property type="project" value="InterPro"/>
</dbReference>
<sequence length="222" mass="25997">MITNIEELYEAFDQVMEHKRWWDTDNKWEILLGAVLVQNTNWRNVDYSLTNLAEETQFLPEKILALEPERLQKIIRPSGFYKGKSRTIVALMTWLEGYQFDLARVAQKDFDILRTELLAIKGIGEETADVLLVYVFDHSTFIADKYAQRLFEKFAFKAASYRQLKNKIVWPASIGTRQAQNLHGWIIEYGQTYLKNDHVWQSGPLNNFKLKLDFQGNASIKK</sequence>
<dbReference type="PANTHER" id="PTHR10359">
    <property type="entry name" value="A/G-SPECIFIC ADENINE GLYCOSYLASE/ENDONUCLEASE III"/>
    <property type="match status" value="1"/>
</dbReference>
<dbReference type="RefSeq" id="WP_311797120.1">
    <property type="nucleotide sequence ID" value="NZ_JARQAI010000012.1"/>
</dbReference>
<evidence type="ECO:0000256" key="1">
    <source>
        <dbReference type="ARBA" id="ARBA00022485"/>
    </source>
</evidence>
<dbReference type="CDD" id="cd00056">
    <property type="entry name" value="ENDO3c"/>
    <property type="match status" value="1"/>
</dbReference>
<evidence type="ECO:0000259" key="5">
    <source>
        <dbReference type="SMART" id="SM00478"/>
    </source>
</evidence>
<dbReference type="InterPro" id="IPR023170">
    <property type="entry name" value="HhH_base_excis_C"/>
</dbReference>
<evidence type="ECO:0000313" key="7">
    <source>
        <dbReference type="EMBL" id="MDT2771644.1"/>
    </source>
</evidence>
<dbReference type="Pfam" id="PF00730">
    <property type="entry name" value="HhH-GPD"/>
    <property type="match status" value="1"/>
</dbReference>
<dbReference type="InterPro" id="IPR011257">
    <property type="entry name" value="DNA_glycosylase"/>
</dbReference>
<keyword evidence="4" id="KW-0411">Iron-sulfur</keyword>
<dbReference type="GO" id="GO:0003824">
    <property type="term" value="F:catalytic activity"/>
    <property type="evidence" value="ECO:0007669"/>
    <property type="project" value="InterPro"/>
</dbReference>
<evidence type="ECO:0000256" key="2">
    <source>
        <dbReference type="ARBA" id="ARBA00022723"/>
    </source>
</evidence>
<accession>A0AAE4L3Y8</accession>
<dbReference type="PIRSF" id="PIRSF001435">
    <property type="entry name" value="Nth"/>
    <property type="match status" value="1"/>
</dbReference>
<dbReference type="EMBL" id="JARQAI010000012">
    <property type="protein sequence ID" value="MDT2737299.1"/>
    <property type="molecule type" value="Genomic_DNA"/>
</dbReference>
<evidence type="ECO:0000256" key="4">
    <source>
        <dbReference type="ARBA" id="ARBA00023014"/>
    </source>
</evidence>
<dbReference type="GO" id="GO:0051539">
    <property type="term" value="F:4 iron, 4 sulfur cluster binding"/>
    <property type="evidence" value="ECO:0007669"/>
    <property type="project" value="UniProtKB-KW"/>
</dbReference>
<evidence type="ECO:0000313" key="6">
    <source>
        <dbReference type="EMBL" id="MDT2737299.1"/>
    </source>
</evidence>
<dbReference type="Proteomes" id="UP001180842">
    <property type="component" value="Unassembled WGS sequence"/>
</dbReference>
<dbReference type="Proteomes" id="UP001269061">
    <property type="component" value="Unassembled WGS sequence"/>
</dbReference>
<dbReference type="InterPro" id="IPR003265">
    <property type="entry name" value="HhH-GPD_domain"/>
</dbReference>
<keyword evidence="1" id="KW-0004">4Fe-4S</keyword>
<evidence type="ECO:0000256" key="3">
    <source>
        <dbReference type="ARBA" id="ARBA00023004"/>
    </source>
</evidence>
<gene>
    <name evidence="6" type="ORF">P7H00_09175</name>
    <name evidence="7" type="ORF">P7H46_12520</name>
</gene>
<dbReference type="SUPFAM" id="SSF48150">
    <property type="entry name" value="DNA-glycosylase"/>
    <property type="match status" value="1"/>
</dbReference>
<dbReference type="Gene3D" id="1.10.340.30">
    <property type="entry name" value="Hypothetical protein, domain 2"/>
    <property type="match status" value="1"/>
</dbReference>